<proteinExistence type="predicted"/>
<organism evidence="1 2">
    <name type="scientific">Eretmocerus hayati</name>
    <dbReference type="NCBI Taxonomy" id="131215"/>
    <lineage>
        <taxon>Eukaryota</taxon>
        <taxon>Metazoa</taxon>
        <taxon>Ecdysozoa</taxon>
        <taxon>Arthropoda</taxon>
        <taxon>Hexapoda</taxon>
        <taxon>Insecta</taxon>
        <taxon>Pterygota</taxon>
        <taxon>Neoptera</taxon>
        <taxon>Endopterygota</taxon>
        <taxon>Hymenoptera</taxon>
        <taxon>Apocrita</taxon>
        <taxon>Proctotrupomorpha</taxon>
        <taxon>Chalcidoidea</taxon>
        <taxon>Aphelinidae</taxon>
        <taxon>Aphelininae</taxon>
        <taxon>Eretmocerus</taxon>
    </lineage>
</organism>
<gene>
    <name evidence="1" type="ORF">QAD02_002545</name>
</gene>
<name>A0ACC2NJL9_9HYME</name>
<comment type="caution">
    <text evidence="1">The sequence shown here is derived from an EMBL/GenBank/DDBJ whole genome shotgun (WGS) entry which is preliminary data.</text>
</comment>
<evidence type="ECO:0000313" key="1">
    <source>
        <dbReference type="EMBL" id="KAJ8671286.1"/>
    </source>
</evidence>
<keyword evidence="2" id="KW-1185">Reference proteome</keyword>
<evidence type="ECO:0000313" key="2">
    <source>
        <dbReference type="Proteomes" id="UP001239111"/>
    </source>
</evidence>
<sequence length="175" mass="20061">MNIKTAAQAIFYNRSVFIKKERAKKILFKTITQNNPSWHSVRRLRISGCICYYMFIYMINNHDLDEWKKKGNQLESTAIEAYHEKTENTTEKSGIVILHNTPPLGFSPDAIADGDTFVEVKCPKNDNKLRADELVKCQSCIKLLPGGQVKLSPKHAYYGQIQLGLCMLIYEEGTW</sequence>
<dbReference type="Proteomes" id="UP001239111">
    <property type="component" value="Chromosome 3"/>
</dbReference>
<accession>A0ACC2NJL9</accession>
<protein>
    <submittedName>
        <fullName evidence="1">Uncharacterized protein</fullName>
    </submittedName>
</protein>
<reference evidence="1" key="1">
    <citation type="submission" date="2023-04" db="EMBL/GenBank/DDBJ databases">
        <title>A chromosome-level genome assembly of the parasitoid wasp Eretmocerus hayati.</title>
        <authorList>
            <person name="Zhong Y."/>
            <person name="Liu S."/>
            <person name="Liu Y."/>
        </authorList>
    </citation>
    <scope>NUCLEOTIDE SEQUENCE</scope>
    <source>
        <strain evidence="1">ZJU_SS_LIU_2023</strain>
    </source>
</reference>
<dbReference type="EMBL" id="CM056743">
    <property type="protein sequence ID" value="KAJ8671286.1"/>
    <property type="molecule type" value="Genomic_DNA"/>
</dbReference>